<dbReference type="InParanoid" id="A2EDF7"/>
<dbReference type="EMBL" id="DS113360">
    <property type="protein sequence ID" value="EAY09321.1"/>
    <property type="molecule type" value="Genomic_DNA"/>
</dbReference>
<sequence>MSVLYIHLSGFIFADKKADAKDKMYIIIKNNTNGAAKAFNFTSKMASTIRKSYNLKTASGNNQSITIQLFSKNLFKDEMIGYGDIPLNSLPVDKCTRNNLVLTPVNNQTKPIVLRAIMHLAQNCKPYKCEMAESQLLQIDLSVLKFYKKERAEKNVNVSSSDCPFDEDSIDSPLFSQVVF</sequence>
<dbReference type="VEuPathDB" id="TrichDB:TVAGG3_0724950"/>
<protein>
    <submittedName>
        <fullName evidence="1">Uncharacterized protein</fullName>
    </submittedName>
</protein>
<proteinExistence type="predicted"/>
<accession>A2EDF7</accession>
<organism evidence="1 2">
    <name type="scientific">Trichomonas vaginalis (strain ATCC PRA-98 / G3)</name>
    <dbReference type="NCBI Taxonomy" id="412133"/>
    <lineage>
        <taxon>Eukaryota</taxon>
        <taxon>Metamonada</taxon>
        <taxon>Parabasalia</taxon>
        <taxon>Trichomonadida</taxon>
        <taxon>Trichomonadidae</taxon>
        <taxon>Trichomonas</taxon>
    </lineage>
</organism>
<evidence type="ECO:0000313" key="2">
    <source>
        <dbReference type="Proteomes" id="UP000001542"/>
    </source>
</evidence>
<dbReference type="AlphaFoldDB" id="A2EDF7"/>
<dbReference type="VEuPathDB" id="TrichDB:TVAG_394930"/>
<reference evidence="1" key="1">
    <citation type="submission" date="2006-10" db="EMBL/GenBank/DDBJ databases">
        <authorList>
            <person name="Amadeo P."/>
            <person name="Zhao Q."/>
            <person name="Wortman J."/>
            <person name="Fraser-Liggett C."/>
            <person name="Carlton J."/>
        </authorList>
    </citation>
    <scope>NUCLEOTIDE SEQUENCE</scope>
    <source>
        <strain evidence="1">G3</strain>
    </source>
</reference>
<gene>
    <name evidence="1" type="ORF">TVAG_394930</name>
</gene>
<evidence type="ECO:0000313" key="1">
    <source>
        <dbReference type="EMBL" id="EAY09321.1"/>
    </source>
</evidence>
<name>A2EDF7_TRIV3</name>
<dbReference type="RefSeq" id="XP_001321544.1">
    <property type="nucleotide sequence ID" value="XM_001321509.1"/>
</dbReference>
<dbReference type="Proteomes" id="UP000001542">
    <property type="component" value="Unassembled WGS sequence"/>
</dbReference>
<dbReference type="KEGG" id="tva:4767238"/>
<keyword evidence="2" id="KW-1185">Reference proteome</keyword>
<reference evidence="1" key="2">
    <citation type="journal article" date="2007" name="Science">
        <title>Draft genome sequence of the sexually transmitted pathogen Trichomonas vaginalis.</title>
        <authorList>
            <person name="Carlton J.M."/>
            <person name="Hirt R.P."/>
            <person name="Silva J.C."/>
            <person name="Delcher A.L."/>
            <person name="Schatz M."/>
            <person name="Zhao Q."/>
            <person name="Wortman J.R."/>
            <person name="Bidwell S.L."/>
            <person name="Alsmark U.C.M."/>
            <person name="Besteiro S."/>
            <person name="Sicheritz-Ponten T."/>
            <person name="Noel C.J."/>
            <person name="Dacks J.B."/>
            <person name="Foster P.G."/>
            <person name="Simillion C."/>
            <person name="Van de Peer Y."/>
            <person name="Miranda-Saavedra D."/>
            <person name="Barton G.J."/>
            <person name="Westrop G.D."/>
            <person name="Mueller S."/>
            <person name="Dessi D."/>
            <person name="Fiori P.L."/>
            <person name="Ren Q."/>
            <person name="Paulsen I."/>
            <person name="Zhang H."/>
            <person name="Bastida-Corcuera F.D."/>
            <person name="Simoes-Barbosa A."/>
            <person name="Brown M.T."/>
            <person name="Hayes R.D."/>
            <person name="Mukherjee M."/>
            <person name="Okumura C.Y."/>
            <person name="Schneider R."/>
            <person name="Smith A.J."/>
            <person name="Vanacova S."/>
            <person name="Villalvazo M."/>
            <person name="Haas B.J."/>
            <person name="Pertea M."/>
            <person name="Feldblyum T.V."/>
            <person name="Utterback T.R."/>
            <person name="Shu C.L."/>
            <person name="Osoegawa K."/>
            <person name="de Jong P.J."/>
            <person name="Hrdy I."/>
            <person name="Horvathova L."/>
            <person name="Zubacova Z."/>
            <person name="Dolezal P."/>
            <person name="Malik S.B."/>
            <person name="Logsdon J.M. Jr."/>
            <person name="Henze K."/>
            <person name="Gupta A."/>
            <person name="Wang C.C."/>
            <person name="Dunne R.L."/>
            <person name="Upcroft J.A."/>
            <person name="Upcroft P."/>
            <person name="White O."/>
            <person name="Salzberg S.L."/>
            <person name="Tang P."/>
            <person name="Chiu C.-H."/>
            <person name="Lee Y.-S."/>
            <person name="Embley T.M."/>
            <person name="Coombs G.H."/>
            <person name="Mottram J.C."/>
            <person name="Tachezy J."/>
            <person name="Fraser-Liggett C.M."/>
            <person name="Johnson P.J."/>
        </authorList>
    </citation>
    <scope>NUCLEOTIDE SEQUENCE [LARGE SCALE GENOMIC DNA]</scope>
    <source>
        <strain evidence="1">G3</strain>
    </source>
</reference>